<feature type="region of interest" description="Disordered" evidence="4">
    <location>
        <begin position="40"/>
        <end position="60"/>
    </location>
</feature>
<evidence type="ECO:0000313" key="7">
    <source>
        <dbReference type="Proteomes" id="UP000321249"/>
    </source>
</evidence>
<evidence type="ECO:0000256" key="3">
    <source>
        <dbReference type="ARBA" id="ARBA00023284"/>
    </source>
</evidence>
<evidence type="ECO:0000256" key="4">
    <source>
        <dbReference type="SAM" id="MobiDB-lite"/>
    </source>
</evidence>
<keyword evidence="2" id="KW-0201">Cytochrome c-type biogenesis</keyword>
<organism evidence="6 7">
    <name type="scientific">Allosphingosinicella ginsenosidimutans</name>
    <dbReference type="NCBI Taxonomy" id="1176539"/>
    <lineage>
        <taxon>Bacteria</taxon>
        <taxon>Pseudomonadati</taxon>
        <taxon>Pseudomonadota</taxon>
        <taxon>Alphaproteobacteria</taxon>
        <taxon>Sphingomonadales</taxon>
        <taxon>Sphingomonadaceae</taxon>
        <taxon>Allosphingosinicella</taxon>
    </lineage>
</organism>
<dbReference type="GO" id="GO:0015036">
    <property type="term" value="F:disulfide oxidoreductase activity"/>
    <property type="evidence" value="ECO:0007669"/>
    <property type="project" value="UniProtKB-ARBA"/>
</dbReference>
<dbReference type="CDD" id="cd02966">
    <property type="entry name" value="TlpA_like_family"/>
    <property type="match status" value="1"/>
</dbReference>
<dbReference type="InterPro" id="IPR013740">
    <property type="entry name" value="Redoxin"/>
</dbReference>
<feature type="domain" description="Thioredoxin" evidence="5">
    <location>
        <begin position="44"/>
        <end position="186"/>
    </location>
</feature>
<dbReference type="PANTHER" id="PTHR42852:SF18">
    <property type="entry name" value="CHROMOSOME UNDETERMINED SCAFFOLD_47, WHOLE GENOME SHOTGUN SEQUENCE"/>
    <property type="match status" value="1"/>
</dbReference>
<dbReference type="InterPro" id="IPR050553">
    <property type="entry name" value="Thioredoxin_ResA/DsbE_sf"/>
</dbReference>
<sequence length="187" mass="19982">MGLVLAGCDRQNAAAPQGDVANAAAPVAGNETAEDYPTGVLDRSHAGTRAPDEAFAGPDGQPVRLADFRGHPLLVNMWATWCGPCVIELPSLDALAGQTHPNGLKVIAVSQDTGGHDQVTGFLASHNVRNLAAYQDNQMQAMTSLHLDTLPTTILYDAEGREVWRMTGRAEWDSERVANLLREADAR</sequence>
<comment type="caution">
    <text evidence="6">The sequence shown here is derived from an EMBL/GenBank/DDBJ whole genome shotgun (WGS) entry which is preliminary data.</text>
</comment>
<dbReference type="PROSITE" id="PS51352">
    <property type="entry name" value="THIOREDOXIN_2"/>
    <property type="match status" value="1"/>
</dbReference>
<gene>
    <name evidence="6" type="ORF">FRZ32_06580</name>
</gene>
<evidence type="ECO:0000313" key="6">
    <source>
        <dbReference type="EMBL" id="TXC63356.1"/>
    </source>
</evidence>
<dbReference type="InterPro" id="IPR036249">
    <property type="entry name" value="Thioredoxin-like_sf"/>
</dbReference>
<accession>A0A5C6TSX1</accession>
<evidence type="ECO:0000259" key="5">
    <source>
        <dbReference type="PROSITE" id="PS51352"/>
    </source>
</evidence>
<dbReference type="Proteomes" id="UP000321249">
    <property type="component" value="Unassembled WGS sequence"/>
</dbReference>
<protein>
    <submittedName>
        <fullName evidence="6">TlpA family protein disulfide reductase</fullName>
    </submittedName>
</protein>
<dbReference type="SUPFAM" id="SSF52833">
    <property type="entry name" value="Thioredoxin-like"/>
    <property type="match status" value="1"/>
</dbReference>
<evidence type="ECO:0000256" key="1">
    <source>
        <dbReference type="ARBA" id="ARBA00004196"/>
    </source>
</evidence>
<name>A0A5C6TSX1_9SPHN</name>
<keyword evidence="7" id="KW-1185">Reference proteome</keyword>
<dbReference type="AlphaFoldDB" id="A0A5C6TSX1"/>
<dbReference type="InterPro" id="IPR017937">
    <property type="entry name" value="Thioredoxin_CS"/>
</dbReference>
<comment type="subcellular location">
    <subcellularLocation>
        <location evidence="1">Cell envelope</location>
    </subcellularLocation>
</comment>
<dbReference type="InterPro" id="IPR013766">
    <property type="entry name" value="Thioredoxin_domain"/>
</dbReference>
<dbReference type="GO" id="GO:0017004">
    <property type="term" value="P:cytochrome complex assembly"/>
    <property type="evidence" value="ECO:0007669"/>
    <property type="project" value="UniProtKB-KW"/>
</dbReference>
<keyword evidence="3" id="KW-0676">Redox-active center</keyword>
<dbReference type="PANTHER" id="PTHR42852">
    <property type="entry name" value="THIOL:DISULFIDE INTERCHANGE PROTEIN DSBE"/>
    <property type="match status" value="1"/>
</dbReference>
<dbReference type="EMBL" id="VOQQ01000001">
    <property type="protein sequence ID" value="TXC63356.1"/>
    <property type="molecule type" value="Genomic_DNA"/>
</dbReference>
<evidence type="ECO:0000256" key="2">
    <source>
        <dbReference type="ARBA" id="ARBA00022748"/>
    </source>
</evidence>
<dbReference type="PROSITE" id="PS00194">
    <property type="entry name" value="THIOREDOXIN_1"/>
    <property type="match status" value="1"/>
</dbReference>
<proteinExistence type="predicted"/>
<reference evidence="6 7" key="1">
    <citation type="journal article" date="2015" name="J. Microbiol.">
        <title>Sphingosinicella ginsenosidimutans sp. nov., with ginsenoside converting activity.</title>
        <authorList>
            <person name="Kim J.K."/>
            <person name="Kang M.S."/>
            <person name="Park S.C."/>
            <person name="Kim K.M."/>
            <person name="Choi K."/>
            <person name="Yoon M.H."/>
            <person name="Im W.T."/>
        </authorList>
    </citation>
    <scope>NUCLEOTIDE SEQUENCE [LARGE SCALE GENOMIC DNA]</scope>
    <source>
        <strain evidence="6 7">BS-11</strain>
    </source>
</reference>
<dbReference type="Gene3D" id="3.40.30.10">
    <property type="entry name" value="Glutaredoxin"/>
    <property type="match status" value="1"/>
</dbReference>
<dbReference type="Pfam" id="PF08534">
    <property type="entry name" value="Redoxin"/>
    <property type="match status" value="1"/>
</dbReference>
<dbReference type="GO" id="GO:0030313">
    <property type="term" value="C:cell envelope"/>
    <property type="evidence" value="ECO:0007669"/>
    <property type="project" value="UniProtKB-SubCell"/>
</dbReference>
<dbReference type="RefSeq" id="WP_147042766.1">
    <property type="nucleotide sequence ID" value="NZ_BAABIR010000003.1"/>
</dbReference>